<organism evidence="2 3">
    <name type="scientific">Sphingomonas oligophenolica</name>
    <dbReference type="NCBI Taxonomy" id="301154"/>
    <lineage>
        <taxon>Bacteria</taxon>
        <taxon>Pseudomonadati</taxon>
        <taxon>Pseudomonadota</taxon>
        <taxon>Alphaproteobacteria</taxon>
        <taxon>Sphingomonadales</taxon>
        <taxon>Sphingomonadaceae</taxon>
        <taxon>Sphingomonas</taxon>
    </lineage>
</organism>
<proteinExistence type="predicted"/>
<accession>A0ABU9Y8L1</accession>
<keyword evidence="1" id="KW-0472">Membrane</keyword>
<name>A0ABU9Y8L1_9SPHN</name>
<feature type="transmembrane region" description="Helical" evidence="1">
    <location>
        <begin position="48"/>
        <end position="65"/>
    </location>
</feature>
<reference evidence="2 3" key="1">
    <citation type="submission" date="2024-05" db="EMBL/GenBank/DDBJ databases">
        <authorList>
            <person name="Liu Q."/>
            <person name="Xin Y.-H."/>
        </authorList>
    </citation>
    <scope>NUCLEOTIDE SEQUENCE [LARGE SCALE GENOMIC DNA]</scope>
    <source>
        <strain evidence="2 3">CGMCC 1.10181</strain>
    </source>
</reference>
<keyword evidence="1" id="KW-1133">Transmembrane helix</keyword>
<gene>
    <name evidence="2" type="ORF">ABC974_21100</name>
</gene>
<comment type="caution">
    <text evidence="2">The sequence shown here is derived from an EMBL/GenBank/DDBJ whole genome shotgun (WGS) entry which is preliminary data.</text>
</comment>
<evidence type="ECO:0000256" key="1">
    <source>
        <dbReference type="SAM" id="Phobius"/>
    </source>
</evidence>
<dbReference type="EMBL" id="JBDIME010000024">
    <property type="protein sequence ID" value="MEN2792141.1"/>
    <property type="molecule type" value="Genomic_DNA"/>
</dbReference>
<dbReference type="RefSeq" id="WP_343888138.1">
    <property type="nucleotide sequence ID" value="NZ_BAAAEH010000007.1"/>
</dbReference>
<keyword evidence="3" id="KW-1185">Reference proteome</keyword>
<evidence type="ECO:0000313" key="3">
    <source>
        <dbReference type="Proteomes" id="UP001419910"/>
    </source>
</evidence>
<sequence length="98" mass="10810">MIARPYANLAPERFRRPFGALLFVAALGCVATFALRDLAHVPTPWDQGVQNLFFFMMGLNFLVWPNDGGVSPLASRVIGGGLVTVLLFSFATYIIRHL</sequence>
<keyword evidence="1" id="KW-0812">Transmembrane</keyword>
<evidence type="ECO:0000313" key="2">
    <source>
        <dbReference type="EMBL" id="MEN2792141.1"/>
    </source>
</evidence>
<protein>
    <submittedName>
        <fullName evidence="2">Uncharacterized protein</fullName>
    </submittedName>
</protein>
<feature type="transmembrane region" description="Helical" evidence="1">
    <location>
        <begin position="18"/>
        <end position="36"/>
    </location>
</feature>
<dbReference type="PROSITE" id="PS51257">
    <property type="entry name" value="PROKAR_LIPOPROTEIN"/>
    <property type="match status" value="1"/>
</dbReference>
<feature type="transmembrane region" description="Helical" evidence="1">
    <location>
        <begin position="77"/>
        <end position="95"/>
    </location>
</feature>
<dbReference type="Proteomes" id="UP001419910">
    <property type="component" value="Unassembled WGS sequence"/>
</dbReference>